<name>X1RC33_9ZZZZ</name>
<dbReference type="EMBL" id="BARV01033716">
    <property type="protein sequence ID" value="GAI53149.1"/>
    <property type="molecule type" value="Genomic_DNA"/>
</dbReference>
<proteinExistence type="inferred from homology"/>
<sequence length="96" mass="10801">DIGHRTTGLGWEARAYNLGNGEGYSVLEVVEAAKKVTHAEIPVKISPRRAGDPAVLVASSHRAKEELGWRPKFPQLEAIIESAWKWMREHPNGYRR</sequence>
<organism evidence="2">
    <name type="scientific">marine sediment metagenome</name>
    <dbReference type="NCBI Taxonomy" id="412755"/>
    <lineage>
        <taxon>unclassified sequences</taxon>
        <taxon>metagenomes</taxon>
        <taxon>ecological metagenomes</taxon>
    </lineage>
</organism>
<comment type="similarity">
    <text evidence="1">Belongs to the NAD(P)-dependent epimerase/dehydratase family.</text>
</comment>
<feature type="non-terminal residue" evidence="2">
    <location>
        <position position="1"/>
    </location>
</feature>
<reference evidence="2" key="1">
    <citation type="journal article" date="2014" name="Front. Microbiol.">
        <title>High frequency of phylogenetically diverse reductive dehalogenase-homologous genes in deep subseafloor sedimentary metagenomes.</title>
        <authorList>
            <person name="Kawai M."/>
            <person name="Futagami T."/>
            <person name="Toyoda A."/>
            <person name="Takaki Y."/>
            <person name="Nishi S."/>
            <person name="Hori S."/>
            <person name="Arai W."/>
            <person name="Tsubouchi T."/>
            <person name="Morono Y."/>
            <person name="Uchiyama I."/>
            <person name="Ito T."/>
            <person name="Fujiyama A."/>
            <person name="Inagaki F."/>
            <person name="Takami H."/>
        </authorList>
    </citation>
    <scope>NUCLEOTIDE SEQUENCE</scope>
    <source>
        <strain evidence="2">Expedition CK06-06</strain>
    </source>
</reference>
<gene>
    <name evidence="2" type="ORF">S06H3_52942</name>
</gene>
<dbReference type="Gene3D" id="3.90.25.10">
    <property type="entry name" value="UDP-galactose 4-epimerase, domain 1"/>
    <property type="match status" value="1"/>
</dbReference>
<dbReference type="InterPro" id="IPR036291">
    <property type="entry name" value="NAD(P)-bd_dom_sf"/>
</dbReference>
<evidence type="ECO:0000313" key="2">
    <source>
        <dbReference type="EMBL" id="GAI53149.1"/>
    </source>
</evidence>
<protein>
    <recommendedName>
        <fullName evidence="3">NAD(P)-binding domain-containing protein</fullName>
    </recommendedName>
</protein>
<evidence type="ECO:0000256" key="1">
    <source>
        <dbReference type="ARBA" id="ARBA00007637"/>
    </source>
</evidence>
<accession>X1RC33</accession>
<comment type="caution">
    <text evidence="2">The sequence shown here is derived from an EMBL/GenBank/DDBJ whole genome shotgun (WGS) entry which is preliminary data.</text>
</comment>
<evidence type="ECO:0008006" key="3">
    <source>
        <dbReference type="Google" id="ProtNLM"/>
    </source>
</evidence>
<dbReference type="AlphaFoldDB" id="X1RC33"/>
<dbReference type="SUPFAM" id="SSF51735">
    <property type="entry name" value="NAD(P)-binding Rossmann-fold domains"/>
    <property type="match status" value="1"/>
</dbReference>
<dbReference type="GO" id="GO:0033499">
    <property type="term" value="P:galactose catabolic process via UDP-galactose, Leloir pathway"/>
    <property type="evidence" value="ECO:0007669"/>
    <property type="project" value="TreeGrafter"/>
</dbReference>
<dbReference type="PANTHER" id="PTHR43725">
    <property type="entry name" value="UDP-GLUCOSE 4-EPIMERASE"/>
    <property type="match status" value="1"/>
</dbReference>
<dbReference type="PANTHER" id="PTHR43725:SF53">
    <property type="entry name" value="UDP-ARABINOSE 4-EPIMERASE 1"/>
    <property type="match status" value="1"/>
</dbReference>